<evidence type="ECO:0000256" key="1">
    <source>
        <dbReference type="SAM" id="Phobius"/>
    </source>
</evidence>
<evidence type="ECO:0000313" key="3">
    <source>
        <dbReference type="Proteomes" id="UP000001194"/>
    </source>
</evidence>
<dbReference type="InParanoid" id="B0DAR6"/>
<feature type="transmembrane region" description="Helical" evidence="1">
    <location>
        <begin position="96"/>
        <end position="114"/>
    </location>
</feature>
<gene>
    <name evidence="2" type="ORF">LACBIDRAFT_294394</name>
</gene>
<feature type="transmembrane region" description="Helical" evidence="1">
    <location>
        <begin position="165"/>
        <end position="185"/>
    </location>
</feature>
<dbReference type="GeneID" id="6077007"/>
<accession>B0DAR6</accession>
<feature type="transmembrane region" description="Helical" evidence="1">
    <location>
        <begin position="224"/>
        <end position="241"/>
    </location>
</feature>
<dbReference type="KEGG" id="lbc:LACBIDRAFT_294394"/>
<dbReference type="EMBL" id="DS547102">
    <property type="protein sequence ID" value="EDR08071.1"/>
    <property type="molecule type" value="Genomic_DNA"/>
</dbReference>
<dbReference type="OrthoDB" id="3038990at2759"/>
<evidence type="ECO:0000313" key="2">
    <source>
        <dbReference type="EMBL" id="EDR08071.1"/>
    </source>
</evidence>
<name>B0DAR6_LACBS</name>
<protein>
    <submittedName>
        <fullName evidence="2">Predicted protein</fullName>
    </submittedName>
</protein>
<feature type="transmembrane region" description="Helical" evidence="1">
    <location>
        <begin position="126"/>
        <end position="145"/>
    </location>
</feature>
<keyword evidence="1" id="KW-0812">Transmembrane</keyword>
<feature type="transmembrane region" description="Helical" evidence="1">
    <location>
        <begin position="247"/>
        <end position="267"/>
    </location>
</feature>
<dbReference type="HOGENOM" id="CLU_060549_0_0_1"/>
<sequence length="330" mass="36906">MDANLLPNPFTPFAFLTAEHADQIRSASHIAAGVTGVLVWDVVCHLHDDYRLLFKLRTGLCTLVYFVSRHSCVQRLLGATVQPTGNCEIFQKICNSFFPIAVASSNLLFFFRLRAVCMENPTIIRIGFALWLVSLAGCLTVPFALDSVPVGNTKYCVNTDARPYVALSGIFPFFHDTFVFLAITWKLTKNTHKEITLRTGVRVALLGDYLPAFSRALLVDGQRYYLVTIVTNFIAVFMIFMPLPIVYRLVWCFPNVALINMMACLVYRNTKLGRYKGSPTATSDTNFNGTSEPPLAFRHSRTIHGNTQSRSTINVNAIIKKEPLHGELSV</sequence>
<keyword evidence="1" id="KW-0472">Membrane</keyword>
<dbReference type="AlphaFoldDB" id="B0DAR6"/>
<organism evidence="3">
    <name type="scientific">Laccaria bicolor (strain S238N-H82 / ATCC MYA-4686)</name>
    <name type="common">Bicoloured deceiver</name>
    <name type="synonym">Laccaria laccata var. bicolor</name>
    <dbReference type="NCBI Taxonomy" id="486041"/>
    <lineage>
        <taxon>Eukaryota</taxon>
        <taxon>Fungi</taxon>
        <taxon>Dikarya</taxon>
        <taxon>Basidiomycota</taxon>
        <taxon>Agaricomycotina</taxon>
        <taxon>Agaricomycetes</taxon>
        <taxon>Agaricomycetidae</taxon>
        <taxon>Agaricales</taxon>
        <taxon>Agaricineae</taxon>
        <taxon>Hydnangiaceae</taxon>
        <taxon>Laccaria</taxon>
    </lineage>
</organism>
<dbReference type="RefSeq" id="XP_001881141.1">
    <property type="nucleotide sequence ID" value="XM_001881106.1"/>
</dbReference>
<reference evidence="2 3" key="1">
    <citation type="journal article" date="2008" name="Nature">
        <title>The genome of Laccaria bicolor provides insights into mycorrhizal symbiosis.</title>
        <authorList>
            <person name="Martin F."/>
            <person name="Aerts A."/>
            <person name="Ahren D."/>
            <person name="Brun A."/>
            <person name="Danchin E.G.J."/>
            <person name="Duchaussoy F."/>
            <person name="Gibon J."/>
            <person name="Kohler A."/>
            <person name="Lindquist E."/>
            <person name="Pereda V."/>
            <person name="Salamov A."/>
            <person name="Shapiro H.J."/>
            <person name="Wuyts J."/>
            <person name="Blaudez D."/>
            <person name="Buee M."/>
            <person name="Brokstein P."/>
            <person name="Canbaeck B."/>
            <person name="Cohen D."/>
            <person name="Courty P.E."/>
            <person name="Coutinho P.M."/>
            <person name="Delaruelle C."/>
            <person name="Detter J.C."/>
            <person name="Deveau A."/>
            <person name="DiFazio S."/>
            <person name="Duplessis S."/>
            <person name="Fraissinet-Tachet L."/>
            <person name="Lucic E."/>
            <person name="Frey-Klett P."/>
            <person name="Fourrey C."/>
            <person name="Feussner I."/>
            <person name="Gay G."/>
            <person name="Grimwood J."/>
            <person name="Hoegger P.J."/>
            <person name="Jain P."/>
            <person name="Kilaru S."/>
            <person name="Labbe J."/>
            <person name="Lin Y.C."/>
            <person name="Legue V."/>
            <person name="Le Tacon F."/>
            <person name="Marmeisse R."/>
            <person name="Melayah D."/>
            <person name="Montanini B."/>
            <person name="Muratet M."/>
            <person name="Nehls U."/>
            <person name="Niculita-Hirzel H."/>
            <person name="Oudot-Le Secq M.P."/>
            <person name="Peter M."/>
            <person name="Quesneville H."/>
            <person name="Rajashekar B."/>
            <person name="Reich M."/>
            <person name="Rouhier N."/>
            <person name="Schmutz J."/>
            <person name="Yin T."/>
            <person name="Chalot M."/>
            <person name="Henrissat B."/>
            <person name="Kuees U."/>
            <person name="Lucas S."/>
            <person name="Van de Peer Y."/>
            <person name="Podila G.K."/>
            <person name="Polle A."/>
            <person name="Pukkila P.J."/>
            <person name="Richardson P.M."/>
            <person name="Rouze P."/>
            <person name="Sanders I.R."/>
            <person name="Stajich J.E."/>
            <person name="Tunlid A."/>
            <person name="Tuskan G."/>
            <person name="Grigoriev I.V."/>
        </authorList>
    </citation>
    <scope>NUCLEOTIDE SEQUENCE [LARGE SCALE GENOMIC DNA]</scope>
    <source>
        <strain evidence="3">S238N-H82 / ATCC MYA-4686</strain>
    </source>
</reference>
<keyword evidence="3" id="KW-1185">Reference proteome</keyword>
<keyword evidence="1" id="KW-1133">Transmembrane helix</keyword>
<proteinExistence type="predicted"/>
<dbReference type="Proteomes" id="UP000001194">
    <property type="component" value="Unassembled WGS sequence"/>
</dbReference>